<accession>A0A7D5UZS7</accession>
<feature type="compositionally biased region" description="Basic residues" evidence="1">
    <location>
        <begin position="1"/>
        <end position="14"/>
    </location>
</feature>
<feature type="compositionally biased region" description="Basic residues" evidence="1">
    <location>
        <begin position="81"/>
        <end position="92"/>
    </location>
</feature>
<dbReference type="Gene3D" id="1.20.1280.140">
    <property type="match status" value="1"/>
</dbReference>
<organism evidence="2 3">
    <name type="scientific">Metarhizium brunneum</name>
    <dbReference type="NCBI Taxonomy" id="500148"/>
    <lineage>
        <taxon>Eukaryota</taxon>
        <taxon>Fungi</taxon>
        <taxon>Dikarya</taxon>
        <taxon>Ascomycota</taxon>
        <taxon>Pezizomycotina</taxon>
        <taxon>Sordariomycetes</taxon>
        <taxon>Hypocreomycetidae</taxon>
        <taxon>Hypocreales</taxon>
        <taxon>Clavicipitaceae</taxon>
        <taxon>Metarhizium</taxon>
    </lineage>
</organism>
<feature type="compositionally biased region" description="Polar residues" evidence="1">
    <location>
        <begin position="18"/>
        <end position="35"/>
    </location>
</feature>
<evidence type="ECO:0000313" key="2">
    <source>
        <dbReference type="EMBL" id="QLI70857.1"/>
    </source>
</evidence>
<proteinExistence type="predicted"/>
<dbReference type="KEGG" id="mbrn:26241308"/>
<feature type="compositionally biased region" description="Polar residues" evidence="1">
    <location>
        <begin position="65"/>
        <end position="76"/>
    </location>
</feature>
<feature type="region of interest" description="Disordered" evidence="1">
    <location>
        <begin position="1"/>
        <end position="95"/>
    </location>
</feature>
<dbReference type="AlphaFoldDB" id="A0A7D5UZS7"/>
<evidence type="ECO:0000256" key="1">
    <source>
        <dbReference type="SAM" id="MobiDB-lite"/>
    </source>
</evidence>
<protein>
    <recommendedName>
        <fullName evidence="4">Cell wall mannoprotein 1</fullName>
    </recommendedName>
</protein>
<gene>
    <name evidence="2" type="ORF">G6M90_00g078330</name>
</gene>
<dbReference type="Pfam" id="PF12296">
    <property type="entry name" value="HsbA"/>
    <property type="match status" value="1"/>
</dbReference>
<reference evidence="2 3" key="1">
    <citation type="submission" date="2020-07" db="EMBL/GenBank/DDBJ databases">
        <title>Telomere length de novo assembly of all 7 chromosomes of the fungus, Metarhizium brunneum, using a novel assembly pipeline.</title>
        <authorList>
            <person name="Saud z."/>
            <person name="Kortsinoglou A."/>
            <person name="Kouvelis V.N."/>
            <person name="Butt T.M."/>
        </authorList>
    </citation>
    <scope>NUCLEOTIDE SEQUENCE [LARGE SCALE GENOMIC DNA]</scope>
    <source>
        <strain evidence="2 3">4556</strain>
    </source>
</reference>
<dbReference type="OrthoDB" id="2422134at2759"/>
<dbReference type="RefSeq" id="XP_014545275.1">
    <property type="nucleotide sequence ID" value="XM_014689789.1"/>
</dbReference>
<evidence type="ECO:0008006" key="4">
    <source>
        <dbReference type="Google" id="ProtNLM"/>
    </source>
</evidence>
<sequence>MRPKPLSTTRRRYHHSLDPSSANTTEPTDSSSQGDANDRVSPPTTFASKLQIPQEGHYIKPPGRPSQQKVNSNNIIPKSHLPSHHAHKKHPPPPKATMKFAALALLALSGTHAAILPRAGDHDLPKCLNDVTGSITKLDAETKAFEGTIQPVVNATDAVTANIQTCQAIVDNSDPIGLAGALVLLKPVQEMDKSAKRLLDAVKEKVDAVKKAKKCGLAREKIGALCTAGRALTQSICNKISHSMARNIAKRHAAKIENLLTQSQELFEQGKCDDAE</sequence>
<dbReference type="EMBL" id="CP058935">
    <property type="protein sequence ID" value="QLI70857.1"/>
    <property type="molecule type" value="Genomic_DNA"/>
</dbReference>
<evidence type="ECO:0000313" key="3">
    <source>
        <dbReference type="Proteomes" id="UP000510686"/>
    </source>
</evidence>
<keyword evidence="3" id="KW-1185">Reference proteome</keyword>
<dbReference type="InterPro" id="IPR021054">
    <property type="entry name" value="Cell_wall_mannoprotein_1"/>
</dbReference>
<dbReference type="GeneID" id="26241308"/>
<name>A0A7D5UZS7_9HYPO</name>
<dbReference type="Proteomes" id="UP000510686">
    <property type="component" value="Chromosome 4"/>
</dbReference>